<proteinExistence type="inferred from homology"/>
<accession>A0A2X0PAP0</accession>
<protein>
    <recommendedName>
        <fullName evidence="6">Peptidyl-prolyl cis-trans isomerase</fullName>
        <ecNumber evidence="6">5.2.1.8</ecNumber>
    </recommendedName>
</protein>
<keyword evidence="4 5" id="KW-0413">Isomerase</keyword>
<feature type="compositionally biased region" description="Low complexity" evidence="7">
    <location>
        <begin position="1"/>
        <end position="12"/>
    </location>
</feature>
<dbReference type="Gene3D" id="3.10.50.40">
    <property type="match status" value="1"/>
</dbReference>
<evidence type="ECO:0000259" key="8">
    <source>
        <dbReference type="PROSITE" id="PS50198"/>
    </source>
</evidence>
<dbReference type="Pfam" id="PF13616">
    <property type="entry name" value="Rotamase_3"/>
    <property type="match status" value="1"/>
</dbReference>
<dbReference type="Proteomes" id="UP000249464">
    <property type="component" value="Unassembled WGS sequence"/>
</dbReference>
<dbReference type="STRING" id="796604.A0A2X0PAP0"/>
<sequence length="146" mass="15669">MAPSKPSGNKGASKGKGKSTSDDADRPSSGGDLKIANSLKLRHILCEKQTKSLEALVKIKAGTSFDAVATAYSEDKARHGGSLGWMTRAQMMGAFQDVCFTIPVSTCASPIYREIKTKHGYQSVFSPGGYHCLFKKLVSTRLTHPC</sequence>
<evidence type="ECO:0000256" key="6">
    <source>
        <dbReference type="RuleBase" id="RU363014"/>
    </source>
</evidence>
<comment type="catalytic activity">
    <reaction evidence="1 6">
        <text>[protein]-peptidylproline (omega=180) = [protein]-peptidylproline (omega=0)</text>
        <dbReference type="Rhea" id="RHEA:16237"/>
        <dbReference type="Rhea" id="RHEA-COMP:10747"/>
        <dbReference type="Rhea" id="RHEA-COMP:10748"/>
        <dbReference type="ChEBI" id="CHEBI:83833"/>
        <dbReference type="ChEBI" id="CHEBI:83834"/>
        <dbReference type="EC" id="5.2.1.8"/>
    </reaction>
</comment>
<keyword evidence="10" id="KW-1185">Reference proteome</keyword>
<keyword evidence="3 5" id="KW-0697">Rotamase</keyword>
<dbReference type="EMBL" id="FQNC01000046">
    <property type="protein sequence ID" value="SGY65916.1"/>
    <property type="molecule type" value="Genomic_DNA"/>
</dbReference>
<evidence type="ECO:0000313" key="10">
    <source>
        <dbReference type="Proteomes" id="UP000249464"/>
    </source>
</evidence>
<dbReference type="SUPFAM" id="SSF54534">
    <property type="entry name" value="FKBP-like"/>
    <property type="match status" value="1"/>
</dbReference>
<dbReference type="GO" id="GO:0003677">
    <property type="term" value="F:DNA binding"/>
    <property type="evidence" value="ECO:0007669"/>
    <property type="project" value="InterPro"/>
</dbReference>
<dbReference type="GO" id="GO:0003755">
    <property type="term" value="F:peptidyl-prolyl cis-trans isomerase activity"/>
    <property type="evidence" value="ECO:0007669"/>
    <property type="project" value="UniProtKB-UniRule"/>
</dbReference>
<feature type="region of interest" description="Disordered" evidence="7">
    <location>
        <begin position="1"/>
        <end position="32"/>
    </location>
</feature>
<evidence type="ECO:0000313" key="9">
    <source>
        <dbReference type="EMBL" id="SGY65916.1"/>
    </source>
</evidence>
<comment type="similarity">
    <text evidence="2">Belongs to the PpiC/parvulin rotamase family. PIN4 subfamily.</text>
</comment>
<dbReference type="EC" id="5.2.1.8" evidence="6"/>
<dbReference type="PANTHER" id="PTHR45995">
    <property type="match status" value="1"/>
</dbReference>
<evidence type="ECO:0000256" key="1">
    <source>
        <dbReference type="ARBA" id="ARBA00000971"/>
    </source>
</evidence>
<reference evidence="9 10" key="1">
    <citation type="submission" date="2016-11" db="EMBL/GenBank/DDBJ databases">
        <authorList>
            <person name="Jaros S."/>
            <person name="Januszkiewicz K."/>
            <person name="Wedrychowicz H."/>
        </authorList>
    </citation>
    <scope>NUCLEOTIDE SEQUENCE [LARGE SCALE GENOMIC DNA]</scope>
</reference>
<evidence type="ECO:0000256" key="2">
    <source>
        <dbReference type="ARBA" id="ARBA00010242"/>
    </source>
</evidence>
<evidence type="ECO:0000256" key="3">
    <source>
        <dbReference type="ARBA" id="ARBA00023110"/>
    </source>
</evidence>
<organism evidence="9 10">
    <name type="scientific">Microbotryum silenes-dioicae</name>
    <dbReference type="NCBI Taxonomy" id="796604"/>
    <lineage>
        <taxon>Eukaryota</taxon>
        <taxon>Fungi</taxon>
        <taxon>Dikarya</taxon>
        <taxon>Basidiomycota</taxon>
        <taxon>Pucciniomycotina</taxon>
        <taxon>Microbotryomycetes</taxon>
        <taxon>Microbotryales</taxon>
        <taxon>Microbotryaceae</taxon>
        <taxon>Microbotryum</taxon>
    </lineage>
</organism>
<dbReference type="InterPro" id="IPR000297">
    <property type="entry name" value="PPIase_PpiC"/>
</dbReference>
<name>A0A2X0PAP0_9BASI</name>
<feature type="domain" description="PpiC" evidence="8">
    <location>
        <begin position="36"/>
        <end position="128"/>
    </location>
</feature>
<evidence type="ECO:0000256" key="7">
    <source>
        <dbReference type="SAM" id="MobiDB-lite"/>
    </source>
</evidence>
<dbReference type="InterPro" id="IPR043323">
    <property type="entry name" value="PIN4"/>
</dbReference>
<gene>
    <name evidence="9" type="primary">BQ5605_C004g02605</name>
    <name evidence="9" type="ORF">BQ5605_C004G02605</name>
</gene>
<evidence type="ECO:0000256" key="4">
    <source>
        <dbReference type="ARBA" id="ARBA00023235"/>
    </source>
</evidence>
<dbReference type="GO" id="GO:0006364">
    <property type="term" value="P:rRNA processing"/>
    <property type="evidence" value="ECO:0007669"/>
    <property type="project" value="InterPro"/>
</dbReference>
<dbReference type="AlphaFoldDB" id="A0A2X0PAP0"/>
<evidence type="ECO:0000256" key="5">
    <source>
        <dbReference type="PROSITE-ProRule" id="PRU00278"/>
    </source>
</evidence>
<dbReference type="PROSITE" id="PS50198">
    <property type="entry name" value="PPIC_PPIASE_2"/>
    <property type="match status" value="1"/>
</dbReference>
<dbReference type="InterPro" id="IPR046357">
    <property type="entry name" value="PPIase_dom_sf"/>
</dbReference>